<dbReference type="RefSeq" id="WP_008680361.1">
    <property type="nucleotide sequence ID" value="NZ_ANOH01000224.1"/>
</dbReference>
<evidence type="ECO:0000313" key="9">
    <source>
        <dbReference type="Proteomes" id="UP000011885"/>
    </source>
</evidence>
<sequence>MDPVCLSEPPRRDHDTFANSSLFSAVAPSDRGGGAVNGEYQGIGEDQNFGLDRAVGRFQARLSESQVGEDGFFESDAPLIAVVLGSGLGGLAESIESPTVIRYDSLPGLAGSTAAGHRGEFLVGRMHSVRVIAMAGRLHAYEGHSIDQLTRPMALMAAMKPDAVIVSCAAGGLNPRYRVGDVVLIDEHLSLLHGQMGAFGSDLHLMRKQVPDESWSQRGFANAHRCGRSTCDDAFVQAAGRAARDGGFRLQSGTYLAVSGPNYETRAECRMMKHWGADLVGMSTVPEVALASRSGLRTLAIGVVTNMAIPDAPAVAAHDDVLAVSNAAGEKLELIVREIARSLAAEQESMR</sequence>
<dbReference type="GO" id="GO:0005737">
    <property type="term" value="C:cytoplasm"/>
    <property type="evidence" value="ECO:0007669"/>
    <property type="project" value="TreeGrafter"/>
</dbReference>
<dbReference type="Proteomes" id="UP000011885">
    <property type="component" value="Unassembled WGS sequence"/>
</dbReference>
<accession>M5U183</accession>
<reference evidence="8 9" key="1">
    <citation type="journal article" date="2013" name="Mar. Genomics">
        <title>Expression of sulfatases in Rhodopirellula baltica and the diversity of sulfatases in the genus Rhodopirellula.</title>
        <authorList>
            <person name="Wegner C.E."/>
            <person name="Richter-Heitmann T."/>
            <person name="Klindworth A."/>
            <person name="Klockow C."/>
            <person name="Richter M."/>
            <person name="Achstetter T."/>
            <person name="Glockner F.O."/>
            <person name="Harder J."/>
        </authorList>
    </citation>
    <scope>NUCLEOTIDE SEQUENCE [LARGE SCALE GENOMIC DNA]</scope>
    <source>
        <strain evidence="8 9">SM41</strain>
    </source>
</reference>
<name>M5U183_9BACT</name>
<dbReference type="Pfam" id="PF01048">
    <property type="entry name" value="PNP_UDP_1"/>
    <property type="match status" value="1"/>
</dbReference>
<dbReference type="InterPro" id="IPR011268">
    <property type="entry name" value="Purine_phosphorylase"/>
</dbReference>
<comment type="similarity">
    <text evidence="2">Belongs to the PNP/MTAP phosphorylase family.</text>
</comment>
<dbReference type="NCBIfam" id="TIGR01697">
    <property type="entry name" value="PNPH-PUNA-XAPA"/>
    <property type="match status" value="1"/>
</dbReference>
<keyword evidence="4 8" id="KW-0328">Glycosyltransferase</keyword>
<dbReference type="SUPFAM" id="SSF53167">
    <property type="entry name" value="Purine and uridine phosphorylases"/>
    <property type="match status" value="1"/>
</dbReference>
<comment type="pathway">
    <text evidence="1">Purine metabolism; purine nucleoside salvage.</text>
</comment>
<dbReference type="UniPathway" id="UPA00606"/>
<evidence type="ECO:0000256" key="1">
    <source>
        <dbReference type="ARBA" id="ARBA00005058"/>
    </source>
</evidence>
<keyword evidence="9" id="KW-1185">Reference proteome</keyword>
<evidence type="ECO:0000313" key="8">
    <source>
        <dbReference type="EMBL" id="EMI55195.1"/>
    </source>
</evidence>
<dbReference type="NCBIfam" id="NF006054">
    <property type="entry name" value="PRK08202.1"/>
    <property type="match status" value="1"/>
</dbReference>
<dbReference type="Gene3D" id="3.40.50.1580">
    <property type="entry name" value="Nucleoside phosphorylase domain"/>
    <property type="match status" value="1"/>
</dbReference>
<evidence type="ECO:0000259" key="7">
    <source>
        <dbReference type="Pfam" id="PF01048"/>
    </source>
</evidence>
<evidence type="ECO:0000256" key="2">
    <source>
        <dbReference type="ARBA" id="ARBA00006751"/>
    </source>
</evidence>
<organism evidence="8 9">
    <name type="scientific">Rhodopirellula sallentina SM41</name>
    <dbReference type="NCBI Taxonomy" id="1263870"/>
    <lineage>
        <taxon>Bacteria</taxon>
        <taxon>Pseudomonadati</taxon>
        <taxon>Planctomycetota</taxon>
        <taxon>Planctomycetia</taxon>
        <taxon>Pirellulales</taxon>
        <taxon>Pirellulaceae</taxon>
        <taxon>Rhodopirellula</taxon>
    </lineage>
</organism>
<evidence type="ECO:0000256" key="4">
    <source>
        <dbReference type="ARBA" id="ARBA00022676"/>
    </source>
</evidence>
<keyword evidence="5 8" id="KW-0808">Transferase</keyword>
<dbReference type="PANTHER" id="PTHR11904">
    <property type="entry name" value="METHYLTHIOADENOSINE/PURINE NUCLEOSIDE PHOSPHORYLASE"/>
    <property type="match status" value="1"/>
</dbReference>
<dbReference type="AlphaFoldDB" id="M5U183"/>
<dbReference type="EMBL" id="ANOH01000224">
    <property type="protein sequence ID" value="EMI55195.1"/>
    <property type="molecule type" value="Genomic_DNA"/>
</dbReference>
<proteinExistence type="inferred from homology"/>
<gene>
    <name evidence="8" type="ORF">RSSM_03332</name>
</gene>
<feature type="domain" description="Nucleoside phosphorylase" evidence="7">
    <location>
        <begin position="80"/>
        <end position="340"/>
    </location>
</feature>
<dbReference type="InterPro" id="IPR035994">
    <property type="entry name" value="Nucleoside_phosphorylase_sf"/>
</dbReference>
<protein>
    <recommendedName>
        <fullName evidence="3">purine-nucleoside phosphorylase</fullName>
        <ecNumber evidence="3">2.4.2.1</ecNumber>
    </recommendedName>
    <alternativeName>
        <fullName evidence="6">Inosine-guanosine phosphorylase</fullName>
    </alternativeName>
</protein>
<dbReference type="PATRIC" id="fig|1263870.3.peg.3541"/>
<dbReference type="EC" id="2.4.2.1" evidence="3"/>
<dbReference type="OrthoDB" id="1523230at2"/>
<evidence type="ECO:0000256" key="3">
    <source>
        <dbReference type="ARBA" id="ARBA00011886"/>
    </source>
</evidence>
<comment type="caution">
    <text evidence="8">The sequence shown here is derived from an EMBL/GenBank/DDBJ whole genome shotgun (WGS) entry which is preliminary data.</text>
</comment>
<dbReference type="InterPro" id="IPR000845">
    <property type="entry name" value="Nucleoside_phosphorylase_d"/>
</dbReference>
<dbReference type="PANTHER" id="PTHR11904:SF9">
    <property type="entry name" value="PURINE NUCLEOSIDE PHOSPHORYLASE-RELATED"/>
    <property type="match status" value="1"/>
</dbReference>
<evidence type="ECO:0000256" key="6">
    <source>
        <dbReference type="ARBA" id="ARBA00031036"/>
    </source>
</evidence>
<dbReference type="GO" id="GO:0004731">
    <property type="term" value="F:purine-nucleoside phosphorylase activity"/>
    <property type="evidence" value="ECO:0007669"/>
    <property type="project" value="UniProtKB-EC"/>
</dbReference>
<evidence type="ECO:0000256" key="5">
    <source>
        <dbReference type="ARBA" id="ARBA00022679"/>
    </source>
</evidence>
<dbReference type="GO" id="GO:0009116">
    <property type="term" value="P:nucleoside metabolic process"/>
    <property type="evidence" value="ECO:0007669"/>
    <property type="project" value="InterPro"/>
</dbReference>
<dbReference type="CDD" id="cd09009">
    <property type="entry name" value="PNP-EcPNPII_like"/>
    <property type="match status" value="1"/>
</dbReference>